<reference evidence="1 2" key="1">
    <citation type="submission" date="2014-07" db="EMBL/GenBank/DDBJ databases">
        <authorList>
            <person name="Lee K."/>
            <person name="Lim J.Y."/>
            <person name="Hwang I."/>
        </authorList>
    </citation>
    <scope>NUCLEOTIDE SEQUENCE [LARGE SCALE GENOMIC DNA]</scope>
    <source>
        <strain evidence="1 2">KL28</strain>
    </source>
</reference>
<name>A0A077F9C8_9PSED</name>
<evidence type="ECO:0008006" key="3">
    <source>
        <dbReference type="Google" id="ProtNLM"/>
    </source>
</evidence>
<organism evidence="1 2">
    <name type="scientific">Pseudomonas alkylphenolica</name>
    <dbReference type="NCBI Taxonomy" id="237609"/>
    <lineage>
        <taxon>Bacteria</taxon>
        <taxon>Pseudomonadati</taxon>
        <taxon>Pseudomonadota</taxon>
        <taxon>Gammaproteobacteria</taxon>
        <taxon>Pseudomonadales</taxon>
        <taxon>Pseudomonadaceae</taxon>
        <taxon>Pseudomonas</taxon>
    </lineage>
</organism>
<protein>
    <recommendedName>
        <fullName evidence="3">Calpastatin</fullName>
    </recommendedName>
</protein>
<dbReference type="KEGG" id="palk:PSAKL28_28400"/>
<dbReference type="EMBL" id="CP009048">
    <property type="protein sequence ID" value="AIL62032.1"/>
    <property type="molecule type" value="Genomic_DNA"/>
</dbReference>
<dbReference type="Proteomes" id="UP000028931">
    <property type="component" value="Chromosome"/>
</dbReference>
<evidence type="ECO:0000313" key="1">
    <source>
        <dbReference type="EMBL" id="AIL62032.1"/>
    </source>
</evidence>
<dbReference type="Pfam" id="PF08837">
    <property type="entry name" value="DUF1810"/>
    <property type="match status" value="1"/>
</dbReference>
<dbReference type="HOGENOM" id="CLU_124534_0_0_6"/>
<dbReference type="RefSeq" id="WP_038611566.1">
    <property type="nucleotide sequence ID" value="NZ_CP009048.1"/>
</dbReference>
<dbReference type="OrthoDB" id="9801870at2"/>
<dbReference type="InterPro" id="IPR036287">
    <property type="entry name" value="Rv1873-like_sf"/>
</dbReference>
<sequence length="141" mass="16184">MPALFNLQRFVDAQDPFLDRVLAELQAGRKTSHWIWFIFPQLEGLGHSEMAERYALQSADEARAYLRHEVLRARLEQCIAAILQHTDKSAVQILGHTDDLKLRSCLTLFASVEPDHPLFKAALEQFYDAQPDPRTLQLLQT</sequence>
<accession>A0A077F9C8</accession>
<evidence type="ECO:0000313" key="2">
    <source>
        <dbReference type="Proteomes" id="UP000028931"/>
    </source>
</evidence>
<gene>
    <name evidence="1" type="ORF">PSAKL28_28400</name>
</gene>
<dbReference type="InterPro" id="IPR014937">
    <property type="entry name" value="DUF1810"/>
</dbReference>
<dbReference type="SUPFAM" id="SSF140736">
    <property type="entry name" value="Rv1873-like"/>
    <property type="match status" value="1"/>
</dbReference>
<dbReference type="eggNOG" id="COG5579">
    <property type="taxonomic scope" value="Bacteria"/>
</dbReference>
<proteinExistence type="predicted"/>
<dbReference type="Gene3D" id="1.25.40.380">
    <property type="entry name" value="Protein of unknown function DUF1810"/>
    <property type="match status" value="1"/>
</dbReference>
<dbReference type="AlphaFoldDB" id="A0A077F9C8"/>
<dbReference type="PIRSF" id="PIRSF008546">
    <property type="entry name" value="UCP008546"/>
    <property type="match status" value="1"/>
</dbReference>